<dbReference type="PANTHER" id="PTHR45663:SF11">
    <property type="entry name" value="GEO12009P1"/>
    <property type="match status" value="1"/>
</dbReference>
<dbReference type="InterPro" id="IPR013766">
    <property type="entry name" value="Thioredoxin_domain"/>
</dbReference>
<dbReference type="Pfam" id="PF20207">
    <property type="entry name" value="DUF6568"/>
    <property type="match status" value="1"/>
</dbReference>
<keyword evidence="4" id="KW-0812">Transmembrane</keyword>
<reference evidence="7" key="1">
    <citation type="submission" date="2016-10" db="EMBL/GenBank/DDBJ databases">
        <authorList>
            <person name="de Groot N.N."/>
        </authorList>
    </citation>
    <scope>NUCLEOTIDE SEQUENCE [LARGE SCALE GENOMIC DNA]</scope>
    <source>
        <strain evidence="7">CGMCC 1.8911</strain>
    </source>
</reference>
<evidence type="ECO:0000256" key="3">
    <source>
        <dbReference type="ARBA" id="ARBA00023284"/>
    </source>
</evidence>
<dbReference type="AlphaFoldDB" id="A0A1G9CSQ0"/>
<evidence type="ECO:0000313" key="7">
    <source>
        <dbReference type="EMBL" id="SDK54659.1"/>
    </source>
</evidence>
<keyword evidence="4" id="KW-0472">Membrane</keyword>
<evidence type="ECO:0000256" key="4">
    <source>
        <dbReference type="SAM" id="Phobius"/>
    </source>
</evidence>
<dbReference type="GO" id="GO:0016853">
    <property type="term" value="F:isomerase activity"/>
    <property type="evidence" value="ECO:0007669"/>
    <property type="project" value="UniProtKB-KW"/>
</dbReference>
<dbReference type="Proteomes" id="UP001519348">
    <property type="component" value="Unassembled WGS sequence"/>
</dbReference>
<proteinExistence type="inferred from homology"/>
<organism evidence="7 8">
    <name type="scientific">Jeotgalicoccus aerolatus</name>
    <dbReference type="NCBI Taxonomy" id="709510"/>
    <lineage>
        <taxon>Bacteria</taxon>
        <taxon>Bacillati</taxon>
        <taxon>Bacillota</taxon>
        <taxon>Bacilli</taxon>
        <taxon>Bacillales</taxon>
        <taxon>Staphylococcaceae</taxon>
        <taxon>Jeotgalicoccus</taxon>
    </lineage>
</organism>
<dbReference type="PROSITE" id="PS51352">
    <property type="entry name" value="THIOREDOXIN_2"/>
    <property type="match status" value="1"/>
</dbReference>
<evidence type="ECO:0000256" key="1">
    <source>
        <dbReference type="ARBA" id="ARBA00008987"/>
    </source>
</evidence>
<dbReference type="Proteomes" id="UP000242700">
    <property type="component" value="Unassembled WGS sequence"/>
</dbReference>
<dbReference type="CDD" id="cd02947">
    <property type="entry name" value="TRX_family"/>
    <property type="match status" value="1"/>
</dbReference>
<evidence type="ECO:0000259" key="5">
    <source>
        <dbReference type="PROSITE" id="PS51352"/>
    </source>
</evidence>
<reference evidence="8" key="2">
    <citation type="submission" date="2016-10" db="EMBL/GenBank/DDBJ databases">
        <authorList>
            <person name="Varghese N."/>
            <person name="Submissions S."/>
        </authorList>
    </citation>
    <scope>NUCLEOTIDE SEQUENCE [LARGE SCALE GENOMIC DNA]</scope>
    <source>
        <strain evidence="8">CGMCC 1.8911</strain>
    </source>
</reference>
<dbReference type="GO" id="GO:0045454">
    <property type="term" value="P:cell redox homeostasis"/>
    <property type="evidence" value="ECO:0007669"/>
    <property type="project" value="TreeGrafter"/>
</dbReference>
<reference evidence="6 9" key="3">
    <citation type="submission" date="2021-03" db="EMBL/GenBank/DDBJ databases">
        <title>Genomic Encyclopedia of Type Strains, Phase IV (KMG-IV): sequencing the most valuable type-strain genomes for metagenomic binning, comparative biology and taxonomic classification.</title>
        <authorList>
            <person name="Goeker M."/>
        </authorList>
    </citation>
    <scope>NUCLEOTIDE SEQUENCE [LARGE SCALE GENOMIC DNA]</scope>
    <source>
        <strain evidence="6 9">DSM 22420</strain>
    </source>
</reference>
<evidence type="ECO:0000313" key="8">
    <source>
        <dbReference type="Proteomes" id="UP000242700"/>
    </source>
</evidence>
<feature type="domain" description="Thioredoxin" evidence="5">
    <location>
        <begin position="43"/>
        <end position="163"/>
    </location>
</feature>
<sequence>MGNKIFYGIIGLIVVAFIIIAVVIGGNEKSAEDYAYYPYTDKEPEELSGPTIDKLEDEDYQSNKTPAEVEEIVNSGEGEFVYFWSPTCQHCQAATPMLTDALDSIDGEVTQLNVLEYDQAWETYNISATPTLVYYENGEEVERLEGNPGSVDGFEEFMTAAAGE</sequence>
<gene>
    <name evidence="6" type="ORF">J2Z27_001723</name>
    <name evidence="7" type="ORF">SAMN05216187_11040</name>
</gene>
<keyword evidence="6" id="KW-0413">Isomerase</keyword>
<feature type="transmembrane region" description="Helical" evidence="4">
    <location>
        <begin position="6"/>
        <end position="24"/>
    </location>
</feature>
<keyword evidence="9" id="KW-1185">Reference proteome</keyword>
<dbReference type="Gene3D" id="3.40.30.10">
    <property type="entry name" value="Glutaredoxin"/>
    <property type="match status" value="1"/>
</dbReference>
<dbReference type="PANTHER" id="PTHR45663">
    <property type="entry name" value="GEO12009P1"/>
    <property type="match status" value="1"/>
</dbReference>
<dbReference type="STRING" id="586411.SAMN05216187_11040"/>
<dbReference type="InterPro" id="IPR046698">
    <property type="entry name" value="PedC-like"/>
</dbReference>
<evidence type="ECO:0000256" key="2">
    <source>
        <dbReference type="ARBA" id="ARBA00023157"/>
    </source>
</evidence>
<keyword evidence="3" id="KW-0676">Redox-active center</keyword>
<dbReference type="EMBL" id="FNFI01000010">
    <property type="protein sequence ID" value="SDK54659.1"/>
    <property type="molecule type" value="Genomic_DNA"/>
</dbReference>
<dbReference type="GO" id="GO:0005829">
    <property type="term" value="C:cytosol"/>
    <property type="evidence" value="ECO:0007669"/>
    <property type="project" value="TreeGrafter"/>
</dbReference>
<dbReference type="InterPro" id="IPR036249">
    <property type="entry name" value="Thioredoxin-like_sf"/>
</dbReference>
<keyword evidence="4" id="KW-1133">Transmembrane helix</keyword>
<keyword evidence="2" id="KW-1015">Disulfide bond</keyword>
<accession>A0A1G9CSQ0</accession>
<dbReference type="GO" id="GO:0015035">
    <property type="term" value="F:protein-disulfide reductase activity"/>
    <property type="evidence" value="ECO:0007669"/>
    <property type="project" value="TreeGrafter"/>
</dbReference>
<protein>
    <submittedName>
        <fullName evidence="6 7">Thioredoxin</fullName>
    </submittedName>
</protein>
<dbReference type="RefSeq" id="WP_092598976.1">
    <property type="nucleotide sequence ID" value="NZ_BMCN01000001.1"/>
</dbReference>
<name>A0A1G9CSQ0_9STAP</name>
<evidence type="ECO:0000313" key="9">
    <source>
        <dbReference type="Proteomes" id="UP001519348"/>
    </source>
</evidence>
<dbReference type="OrthoDB" id="32134at2"/>
<comment type="similarity">
    <text evidence="1">Belongs to the thioredoxin family.</text>
</comment>
<dbReference type="SUPFAM" id="SSF52833">
    <property type="entry name" value="Thioredoxin-like"/>
    <property type="match status" value="1"/>
</dbReference>
<dbReference type="EMBL" id="JAGGKN010000005">
    <property type="protein sequence ID" value="MBP1952675.1"/>
    <property type="molecule type" value="Genomic_DNA"/>
</dbReference>
<evidence type="ECO:0000313" key="6">
    <source>
        <dbReference type="EMBL" id="MBP1952675.1"/>
    </source>
</evidence>